<dbReference type="Gramene" id="TraesPARA_EIv1.0_1397210.1">
    <property type="protein sequence ID" value="TraesPARA_EIv1.0_1397210.1.CDS"/>
    <property type="gene ID" value="TraesPARA_EIv1.0_1397210"/>
</dbReference>
<reference evidence="2" key="1">
    <citation type="submission" date="2018-08" db="EMBL/GenBank/DDBJ databases">
        <authorList>
            <person name="Rossello M."/>
        </authorList>
    </citation>
    <scope>NUCLEOTIDE SEQUENCE [LARGE SCALE GENOMIC DNA]</scope>
    <source>
        <strain evidence="2">cv. Chinese Spring</strain>
    </source>
</reference>
<dbReference type="Gramene" id="TraesARI4B03G02435390.2">
    <property type="protein sequence ID" value="TraesARI4B03G02435390.2"/>
    <property type="gene ID" value="TraesARI4B03G02435390"/>
</dbReference>
<evidence type="ECO:0000259" key="1">
    <source>
        <dbReference type="PROSITE" id="PS50053"/>
    </source>
</evidence>
<dbReference type="Proteomes" id="UP000019116">
    <property type="component" value="Chromosome 4B"/>
</dbReference>
<feature type="domain" description="Ubiquitin-like" evidence="1">
    <location>
        <begin position="419"/>
        <end position="486"/>
    </location>
</feature>
<name>A0A3B6IVM8_WHEAT</name>
<proteinExistence type="predicted"/>
<dbReference type="PANTHER" id="PTHR33103:SF64">
    <property type="entry name" value="UBIQUITIN-LIKE DOMAIN-CONTAINING PROTEIN"/>
    <property type="match status" value="1"/>
</dbReference>
<dbReference type="Gramene" id="TraesNOR4B03G02415810.1">
    <property type="protein sequence ID" value="TraesNOR4B03G02415810.1"/>
    <property type="gene ID" value="TraesNOR4B03G02415810"/>
</dbReference>
<dbReference type="InterPro" id="IPR019956">
    <property type="entry name" value="Ubiquitin_dom"/>
</dbReference>
<dbReference type="PANTHER" id="PTHR33103">
    <property type="entry name" value="OS01G0153900 PROTEIN"/>
    <property type="match status" value="1"/>
</dbReference>
<dbReference type="Gramene" id="TraesCS4B03G0910400.1">
    <property type="protein sequence ID" value="TraesCS4B03G0910400.1.CDS"/>
    <property type="gene ID" value="TraesCS4B03G0910400"/>
</dbReference>
<dbReference type="PaxDb" id="4565-Traes_4BL_17E2E4298.3"/>
<dbReference type="Gramene" id="TraesPARA_EIv1.0_1397210.2">
    <property type="protein sequence ID" value="TraesPARA_EIv1.0_1397210.2.CDS"/>
    <property type="gene ID" value="TraesPARA_EIv1.0_1397210"/>
</dbReference>
<dbReference type="AlphaFoldDB" id="A0A3B6IVM8"/>
<dbReference type="PROSITE" id="PS50053">
    <property type="entry name" value="UBIQUITIN_2"/>
    <property type="match status" value="1"/>
</dbReference>
<dbReference type="InterPro" id="IPR007750">
    <property type="entry name" value="DUF674"/>
</dbReference>
<dbReference type="Gramene" id="TraesSTA4B03G02392560.2">
    <property type="protein sequence ID" value="TraesSTA4B03G02392560.2"/>
    <property type="gene ID" value="TraesSTA4B03G02392560"/>
</dbReference>
<dbReference type="InterPro" id="IPR000626">
    <property type="entry name" value="Ubiquitin-like_dom"/>
</dbReference>
<dbReference type="Gramene" id="TraesLDM4B03G02399430.2">
    <property type="protein sequence ID" value="TraesLDM4B03G02399430.2"/>
    <property type="gene ID" value="TraesLDM4B03G02399430"/>
</dbReference>
<dbReference type="Gene3D" id="3.10.20.90">
    <property type="entry name" value="Phosphatidylinositol 3-kinase Catalytic Subunit, Chain A, domain 1"/>
    <property type="match status" value="1"/>
</dbReference>
<reference evidence="2" key="2">
    <citation type="submission" date="2018-10" db="UniProtKB">
        <authorList>
            <consortium name="EnsemblPlants"/>
        </authorList>
    </citation>
    <scope>IDENTIFICATION</scope>
</reference>
<dbReference type="OrthoDB" id="681684at2759"/>
<keyword evidence="3" id="KW-1185">Reference proteome</keyword>
<dbReference type="KEGG" id="taes:123093793"/>
<dbReference type="GeneID" id="123093793"/>
<organism evidence="2">
    <name type="scientific">Triticum aestivum</name>
    <name type="common">Wheat</name>
    <dbReference type="NCBI Taxonomy" id="4565"/>
    <lineage>
        <taxon>Eukaryota</taxon>
        <taxon>Viridiplantae</taxon>
        <taxon>Streptophyta</taxon>
        <taxon>Embryophyta</taxon>
        <taxon>Tracheophyta</taxon>
        <taxon>Spermatophyta</taxon>
        <taxon>Magnoliopsida</taxon>
        <taxon>Liliopsida</taxon>
        <taxon>Poales</taxon>
        <taxon>Poaceae</taxon>
        <taxon>BOP clade</taxon>
        <taxon>Pooideae</taxon>
        <taxon>Triticodae</taxon>
        <taxon>Triticeae</taxon>
        <taxon>Triticinae</taxon>
        <taxon>Triticum</taxon>
    </lineage>
</organism>
<dbReference type="OMA" id="ECTIICE"/>
<dbReference type="Gramene" id="TraesROB_scaffold_030797_01G000200.1">
    <property type="protein sequence ID" value="TraesROB_scaffold_030797_01G000200.1"/>
    <property type="gene ID" value="TraesROB_scaffold_030797_01G000200"/>
</dbReference>
<gene>
    <name evidence="2" type="primary">LOC123093793</name>
</gene>
<dbReference type="Gramene" id="TraesLDM4B03G02399430.1">
    <property type="protein sequence ID" value="TraesLDM4B03G02399430.1"/>
    <property type="gene ID" value="TraesLDM4B03G02399430"/>
</dbReference>
<accession>A0A3B6IVM8</accession>
<dbReference type="RefSeq" id="XP_044371781.1">
    <property type="nucleotide sequence ID" value="XM_044515846.1"/>
</dbReference>
<dbReference type="SMR" id="A0A3B6IVM8"/>
<dbReference type="SUPFAM" id="SSF54236">
    <property type="entry name" value="Ubiquitin-like"/>
    <property type="match status" value="1"/>
</dbReference>
<evidence type="ECO:0000313" key="2">
    <source>
        <dbReference type="EnsemblPlants" id="TraesCS4B02G350100.1"/>
    </source>
</evidence>
<sequence length="502" mass="55518">MGVIKIKLAVDRPGNRVLFADAGSDFVDVLLSFLTLPLSALQSCATGASSSQGCLSNLCDSVDHLRNSSLLKVEACHGMLLTPARTNEFQLCKSTDNDLEISRLCKCSLVMARMLHVYEQVGCKETFVGGKERYVISDDMKIKPASTRTMLLLPQAFGSDGIGHAFEEVEVSVSGTQVLSMLNASLSSDTVLTDAFLSKGTDNHKAAHATVTPIIRQNIIPLDQDSAGSSPEWTIEVFYHTREKKVMYAKCNHEFVDMLLGFLTYPISCVIKNMGAGTCHLGRCFDNLYRSVTDLDDVGHLAGVLSNMMFLDPGIMPFDIFTNIRSYRALDCRCPKDDNKHYCWHPELVEGGNYVVGDDLLVHQTSAMSVMKHWCGIDKANVLEMGIAVGKQEAVALLRALLTSETALTDVFISRLEEMQIFVKFPWGKTITVQVVRSDTIATVKSRMKDKVLMPTGCRHKLLYASRYLRDSCTVSDYNITRESTITCEFHKLMPTAGQDEA</sequence>
<dbReference type="InterPro" id="IPR029071">
    <property type="entry name" value="Ubiquitin-like_domsf"/>
</dbReference>
<dbReference type="Gramene" id="TraesNOR4B03G02415810.2">
    <property type="protein sequence ID" value="TraesNOR4B03G02415810.2"/>
    <property type="gene ID" value="TraesNOR4B03G02415810"/>
</dbReference>
<dbReference type="Gramene" id="TraesSTA4B03G02392560.1">
    <property type="protein sequence ID" value="TraesSTA4B03G02392560.1"/>
    <property type="gene ID" value="TraesSTA4B03G02392560"/>
</dbReference>
<dbReference type="PRINTS" id="PR00348">
    <property type="entry name" value="UBIQUITIN"/>
</dbReference>
<dbReference type="Gramene" id="TraesJUL4B03G02416640.1">
    <property type="protein sequence ID" value="TraesJUL4B03G02416640.1"/>
    <property type="gene ID" value="TraesJUL4B03G02416640"/>
</dbReference>
<dbReference type="SMART" id="SM00213">
    <property type="entry name" value="UBQ"/>
    <property type="match status" value="1"/>
</dbReference>
<dbReference type="Pfam" id="PF00240">
    <property type="entry name" value="ubiquitin"/>
    <property type="match status" value="1"/>
</dbReference>
<dbReference type="Gramene" id="TraesCLE_scaffold_037981_01G000200.1">
    <property type="protein sequence ID" value="TraesCLE_scaffold_037981_01G000200.1"/>
    <property type="gene ID" value="TraesCLE_scaffold_037981_01G000200"/>
</dbReference>
<protein>
    <recommendedName>
        <fullName evidence="1">Ubiquitin-like domain-containing protein</fullName>
    </recommendedName>
</protein>
<dbReference type="Gramene" id="TraesCS4B02G350100.1">
    <property type="protein sequence ID" value="TraesCS4B02G350100.1"/>
    <property type="gene ID" value="TraesCS4B02G350100"/>
</dbReference>
<dbReference type="RefSeq" id="XP_044371780.1">
    <property type="nucleotide sequence ID" value="XM_044515845.1"/>
</dbReference>
<evidence type="ECO:0000313" key="3">
    <source>
        <dbReference type="Proteomes" id="UP000019116"/>
    </source>
</evidence>
<dbReference type="Gramene" id="TraesARI4B03G02435390.1">
    <property type="protein sequence ID" value="TraesARI4B03G02435390.1"/>
    <property type="gene ID" value="TraesARI4B03G02435390"/>
</dbReference>
<dbReference type="FunFam" id="3.10.20.90:FF:000444">
    <property type="entry name" value="Protein CBG19533"/>
    <property type="match status" value="1"/>
</dbReference>
<dbReference type="EnsemblPlants" id="TraesCS4B02G350100.1">
    <property type="protein sequence ID" value="TraesCS4B02G350100.1"/>
    <property type="gene ID" value="TraesCS4B02G350100"/>
</dbReference>
<dbReference type="STRING" id="4565.A0A3B6IVM8"/>
<dbReference type="Pfam" id="PF05056">
    <property type="entry name" value="DUF674"/>
    <property type="match status" value="3"/>
</dbReference>